<dbReference type="PANTHER" id="PTHR11071">
    <property type="entry name" value="PEPTIDYL-PROLYL CIS-TRANS ISOMERASE"/>
    <property type="match status" value="1"/>
</dbReference>
<dbReference type="FunFam" id="2.40.100.10:FF:000082">
    <property type="entry name" value="Peptidyl-prolyl cis-trans isomerase"/>
    <property type="match status" value="1"/>
</dbReference>
<dbReference type="Gene3D" id="2.40.100.10">
    <property type="entry name" value="Cyclophilin-like"/>
    <property type="match status" value="1"/>
</dbReference>
<dbReference type="InParanoid" id="B8C9S8"/>
<dbReference type="InterPro" id="IPR029000">
    <property type="entry name" value="Cyclophilin-like_dom_sf"/>
</dbReference>
<dbReference type="eggNOG" id="KOG0865">
    <property type="taxonomic scope" value="Eukaryota"/>
</dbReference>
<dbReference type="HOGENOM" id="CLU_012062_4_3_1"/>
<evidence type="ECO:0000256" key="2">
    <source>
        <dbReference type="ARBA" id="ARBA00023235"/>
    </source>
</evidence>
<dbReference type="InterPro" id="IPR002130">
    <property type="entry name" value="Cyclophilin-type_PPIase_dom"/>
</dbReference>
<dbReference type="PROSITE" id="PS50072">
    <property type="entry name" value="CSA_PPIASE_2"/>
    <property type="match status" value="1"/>
</dbReference>
<name>B8C9S8_THAPS</name>
<proteinExistence type="inferred from homology"/>
<organism evidence="5 6">
    <name type="scientific">Thalassiosira pseudonana</name>
    <name type="common">Marine diatom</name>
    <name type="synonym">Cyclotella nana</name>
    <dbReference type="NCBI Taxonomy" id="35128"/>
    <lineage>
        <taxon>Eukaryota</taxon>
        <taxon>Sar</taxon>
        <taxon>Stramenopiles</taxon>
        <taxon>Ochrophyta</taxon>
        <taxon>Bacillariophyta</taxon>
        <taxon>Coscinodiscophyceae</taxon>
        <taxon>Thalassiosirophycidae</taxon>
        <taxon>Thalassiosirales</taxon>
        <taxon>Thalassiosiraceae</taxon>
        <taxon>Thalassiosira</taxon>
    </lineage>
</organism>
<dbReference type="PaxDb" id="35128-Thaps19106"/>
<dbReference type="PRINTS" id="PR00153">
    <property type="entry name" value="CSAPPISMRASE"/>
</dbReference>
<dbReference type="GeneID" id="7446904"/>
<dbReference type="OMA" id="TAPKTCE"/>
<gene>
    <name evidence="5" type="ORF">THAPSDRAFT_19106</name>
</gene>
<dbReference type="SUPFAM" id="SSF50891">
    <property type="entry name" value="Cyclophilin-like"/>
    <property type="match status" value="1"/>
</dbReference>
<feature type="non-terminal residue" evidence="5">
    <location>
        <position position="169"/>
    </location>
</feature>
<keyword evidence="6" id="KW-1185">Reference proteome</keyword>
<feature type="domain" description="PPIase cyclophilin-type" evidence="4">
    <location>
        <begin position="1"/>
        <end position="169"/>
    </location>
</feature>
<dbReference type="RefSeq" id="XP_002292713.1">
    <property type="nucleotide sequence ID" value="XM_002292677.1"/>
</dbReference>
<evidence type="ECO:0000313" key="5">
    <source>
        <dbReference type="EMBL" id="EED89909.1"/>
    </source>
</evidence>
<reference evidence="5 6" key="2">
    <citation type="journal article" date="2008" name="Nature">
        <title>The Phaeodactylum genome reveals the evolutionary history of diatom genomes.</title>
        <authorList>
            <person name="Bowler C."/>
            <person name="Allen A.E."/>
            <person name="Badger J.H."/>
            <person name="Grimwood J."/>
            <person name="Jabbari K."/>
            <person name="Kuo A."/>
            <person name="Maheswari U."/>
            <person name="Martens C."/>
            <person name="Maumus F."/>
            <person name="Otillar R.P."/>
            <person name="Rayko E."/>
            <person name="Salamov A."/>
            <person name="Vandepoele K."/>
            <person name="Beszteri B."/>
            <person name="Gruber A."/>
            <person name="Heijde M."/>
            <person name="Katinka M."/>
            <person name="Mock T."/>
            <person name="Valentin K."/>
            <person name="Verret F."/>
            <person name="Berges J.A."/>
            <person name="Brownlee C."/>
            <person name="Cadoret J.P."/>
            <person name="Chiovitti A."/>
            <person name="Choi C.J."/>
            <person name="Coesel S."/>
            <person name="De Martino A."/>
            <person name="Detter J.C."/>
            <person name="Durkin C."/>
            <person name="Falciatore A."/>
            <person name="Fournet J."/>
            <person name="Haruta M."/>
            <person name="Huysman M.J."/>
            <person name="Jenkins B.D."/>
            <person name="Jiroutova K."/>
            <person name="Jorgensen R.E."/>
            <person name="Joubert Y."/>
            <person name="Kaplan A."/>
            <person name="Kroger N."/>
            <person name="Kroth P.G."/>
            <person name="La Roche J."/>
            <person name="Lindquist E."/>
            <person name="Lommer M."/>
            <person name="Martin-Jezequel V."/>
            <person name="Lopez P.J."/>
            <person name="Lucas S."/>
            <person name="Mangogna M."/>
            <person name="McGinnis K."/>
            <person name="Medlin L.K."/>
            <person name="Montsant A."/>
            <person name="Oudot-Le Secq M.P."/>
            <person name="Napoli C."/>
            <person name="Obornik M."/>
            <person name="Parker M.S."/>
            <person name="Petit J.L."/>
            <person name="Porcel B.M."/>
            <person name="Poulsen N."/>
            <person name="Robison M."/>
            <person name="Rychlewski L."/>
            <person name="Rynearson T.A."/>
            <person name="Schmutz J."/>
            <person name="Shapiro H."/>
            <person name="Siaut M."/>
            <person name="Stanley M."/>
            <person name="Sussman M.R."/>
            <person name="Taylor A.R."/>
            <person name="Vardi A."/>
            <person name="von Dassow P."/>
            <person name="Vyverman W."/>
            <person name="Willis A."/>
            <person name="Wyrwicz L.S."/>
            <person name="Rokhsar D.S."/>
            <person name="Weissenbach J."/>
            <person name="Armbrust E.V."/>
            <person name="Green B.R."/>
            <person name="Van de Peer Y."/>
            <person name="Grigoriev I.V."/>
        </authorList>
    </citation>
    <scope>NUCLEOTIDE SEQUENCE [LARGE SCALE GENOMIC DNA]</scope>
    <source>
        <strain evidence="5 6">CCMP1335</strain>
    </source>
</reference>
<keyword evidence="1 3" id="KW-0697">Rotamase</keyword>
<comment type="catalytic activity">
    <reaction evidence="3">
        <text>[protein]-peptidylproline (omega=180) = [protein]-peptidylproline (omega=0)</text>
        <dbReference type="Rhea" id="RHEA:16237"/>
        <dbReference type="Rhea" id="RHEA-COMP:10747"/>
        <dbReference type="Rhea" id="RHEA-COMP:10748"/>
        <dbReference type="ChEBI" id="CHEBI:83833"/>
        <dbReference type="ChEBI" id="CHEBI:83834"/>
        <dbReference type="EC" id="5.2.1.8"/>
    </reaction>
</comment>
<dbReference type="AlphaFoldDB" id="B8C9S8"/>
<evidence type="ECO:0000313" key="6">
    <source>
        <dbReference type="Proteomes" id="UP000001449"/>
    </source>
</evidence>
<dbReference type="InterPro" id="IPR024936">
    <property type="entry name" value="Cyclophilin-type_PPIase"/>
</dbReference>
<dbReference type="GO" id="GO:0005737">
    <property type="term" value="C:cytoplasm"/>
    <property type="evidence" value="ECO:0000318"/>
    <property type="project" value="GO_Central"/>
</dbReference>
<dbReference type="Pfam" id="PF00160">
    <property type="entry name" value="Pro_isomerase"/>
    <property type="match status" value="1"/>
</dbReference>
<evidence type="ECO:0000259" key="4">
    <source>
        <dbReference type="PROSITE" id="PS50072"/>
    </source>
</evidence>
<comment type="function">
    <text evidence="3">PPIases accelerate the folding of proteins. It catalyzes the cis-trans isomerization of proline imidic peptide bonds in oligopeptides.</text>
</comment>
<dbReference type="GO" id="GO:0016018">
    <property type="term" value="F:cyclosporin A binding"/>
    <property type="evidence" value="ECO:0000318"/>
    <property type="project" value="GO_Central"/>
</dbReference>
<reference evidence="5 6" key="1">
    <citation type="journal article" date="2004" name="Science">
        <title>The genome of the diatom Thalassiosira pseudonana: ecology, evolution, and metabolism.</title>
        <authorList>
            <person name="Armbrust E.V."/>
            <person name="Berges J.A."/>
            <person name="Bowler C."/>
            <person name="Green B.R."/>
            <person name="Martinez D."/>
            <person name="Putnam N.H."/>
            <person name="Zhou S."/>
            <person name="Allen A.E."/>
            <person name="Apt K.E."/>
            <person name="Bechner M."/>
            <person name="Brzezinski M.A."/>
            <person name="Chaal B.K."/>
            <person name="Chiovitti A."/>
            <person name="Davis A.K."/>
            <person name="Demarest M.S."/>
            <person name="Detter J.C."/>
            <person name="Glavina T."/>
            <person name="Goodstein D."/>
            <person name="Hadi M.Z."/>
            <person name="Hellsten U."/>
            <person name="Hildebrand M."/>
            <person name="Jenkins B.D."/>
            <person name="Jurka J."/>
            <person name="Kapitonov V.V."/>
            <person name="Kroger N."/>
            <person name="Lau W.W."/>
            <person name="Lane T.W."/>
            <person name="Larimer F.W."/>
            <person name="Lippmeier J.C."/>
            <person name="Lucas S."/>
            <person name="Medina M."/>
            <person name="Montsant A."/>
            <person name="Obornik M."/>
            <person name="Parker M.S."/>
            <person name="Palenik B."/>
            <person name="Pazour G.J."/>
            <person name="Richardson P.M."/>
            <person name="Rynearson T.A."/>
            <person name="Saito M.A."/>
            <person name="Schwartz D.C."/>
            <person name="Thamatrakoln K."/>
            <person name="Valentin K."/>
            <person name="Vardi A."/>
            <person name="Wilkerson F.P."/>
            <person name="Rokhsar D.S."/>
        </authorList>
    </citation>
    <scope>NUCLEOTIDE SEQUENCE [LARGE SCALE GENOMIC DNA]</scope>
    <source>
        <strain evidence="5 6">CCMP1335</strain>
    </source>
</reference>
<dbReference type="KEGG" id="tps:THAPSDRAFT_19106"/>
<comment type="similarity">
    <text evidence="3">Belongs to the cyclophilin-type PPIase family.</text>
</comment>
<protein>
    <recommendedName>
        <fullName evidence="3">Peptidyl-prolyl cis-trans isomerase</fullName>
        <shortName evidence="3">PPIase</shortName>
        <ecNumber evidence="3">5.2.1.8</ecNumber>
    </recommendedName>
</protein>
<dbReference type="EC" id="5.2.1.8" evidence="3"/>
<feature type="non-terminal residue" evidence="5">
    <location>
        <position position="1"/>
    </location>
</feature>
<dbReference type="GO" id="GO:0006457">
    <property type="term" value="P:protein folding"/>
    <property type="evidence" value="ECO:0000318"/>
    <property type="project" value="GO_Central"/>
</dbReference>
<dbReference type="PIRSF" id="PIRSF001467">
    <property type="entry name" value="Peptidylpro_ismrse"/>
    <property type="match status" value="1"/>
</dbReference>
<accession>B8C9S8</accession>
<dbReference type="GO" id="GO:0003755">
    <property type="term" value="F:peptidyl-prolyl cis-trans isomerase activity"/>
    <property type="evidence" value="ECO:0000318"/>
    <property type="project" value="GO_Central"/>
</dbReference>
<dbReference type="PANTHER" id="PTHR11071:SF561">
    <property type="entry name" value="PEPTIDYL-PROLYL CIS-TRANS ISOMERASE D-RELATED"/>
    <property type="match status" value="1"/>
</dbReference>
<dbReference type="EMBL" id="CM000646">
    <property type="protein sequence ID" value="EED89909.1"/>
    <property type="molecule type" value="Genomic_DNA"/>
</dbReference>
<keyword evidence="2 3" id="KW-0413">Isomerase</keyword>
<sequence length="169" mass="18083">RIVFRLYWNVAPLACENFATLCTNGGNSILGCSNNNKLKPAPIGESGKELSYKNSTIHRVVLEFIVQGGDFVFGNGSGGESIYNGKKFKDERAGLALKHDRAGVLSMGNSGKNANTSQFFITLDKSPQCDGKHVVFGEVVSGMEVVRAMESYGSSNGEPSVPLQITECG</sequence>
<evidence type="ECO:0000256" key="3">
    <source>
        <dbReference type="RuleBase" id="RU363019"/>
    </source>
</evidence>
<dbReference type="Proteomes" id="UP000001449">
    <property type="component" value="Chromosome 10"/>
</dbReference>
<dbReference type="STRING" id="35128.B8C9S8"/>
<evidence type="ECO:0000256" key="1">
    <source>
        <dbReference type="ARBA" id="ARBA00023110"/>
    </source>
</evidence>